<proteinExistence type="inferred from homology"/>
<name>A0A2A2LFZ0_9BILA</name>
<keyword evidence="5 13" id="KW-0812">Transmembrane</keyword>
<dbReference type="InterPro" id="IPR001873">
    <property type="entry name" value="ENaC"/>
</dbReference>
<keyword evidence="6 14" id="KW-1133">Transmembrane helix</keyword>
<comment type="subcellular location">
    <subcellularLocation>
        <location evidence="1">Membrane</location>
        <topology evidence="1">Multi-pass membrane protein</topology>
    </subcellularLocation>
</comment>
<keyword evidence="11 13" id="KW-0739">Sodium transport</keyword>
<evidence type="ECO:0000256" key="3">
    <source>
        <dbReference type="ARBA" id="ARBA00022448"/>
    </source>
</evidence>
<evidence type="ECO:0000256" key="6">
    <source>
        <dbReference type="ARBA" id="ARBA00022989"/>
    </source>
</evidence>
<evidence type="ECO:0000256" key="14">
    <source>
        <dbReference type="SAM" id="Phobius"/>
    </source>
</evidence>
<evidence type="ECO:0000256" key="11">
    <source>
        <dbReference type="ARBA" id="ARBA00023201"/>
    </source>
</evidence>
<dbReference type="GO" id="GO:0005272">
    <property type="term" value="F:sodium channel activity"/>
    <property type="evidence" value="ECO:0007669"/>
    <property type="project" value="UniProtKB-KW"/>
</dbReference>
<keyword evidence="3 13" id="KW-0813">Transport</keyword>
<keyword evidence="12 13" id="KW-0407">Ion channel</keyword>
<feature type="transmembrane region" description="Helical" evidence="14">
    <location>
        <begin position="178"/>
        <end position="197"/>
    </location>
</feature>
<accession>A0A2A2LFZ0</accession>
<dbReference type="Proteomes" id="UP000218231">
    <property type="component" value="Unassembled WGS sequence"/>
</dbReference>
<evidence type="ECO:0000256" key="8">
    <source>
        <dbReference type="ARBA" id="ARBA00023065"/>
    </source>
</evidence>
<evidence type="ECO:0000256" key="5">
    <source>
        <dbReference type="ARBA" id="ARBA00022692"/>
    </source>
</evidence>
<evidence type="ECO:0000256" key="9">
    <source>
        <dbReference type="ARBA" id="ARBA00023136"/>
    </source>
</evidence>
<dbReference type="AlphaFoldDB" id="A0A2A2LFZ0"/>
<evidence type="ECO:0000256" key="2">
    <source>
        <dbReference type="ARBA" id="ARBA00007193"/>
    </source>
</evidence>
<dbReference type="GO" id="GO:0016020">
    <property type="term" value="C:membrane"/>
    <property type="evidence" value="ECO:0007669"/>
    <property type="project" value="UniProtKB-SubCell"/>
</dbReference>
<gene>
    <name evidence="15" type="ORF">WR25_08522</name>
</gene>
<keyword evidence="16" id="KW-1185">Reference proteome</keyword>
<evidence type="ECO:0000256" key="7">
    <source>
        <dbReference type="ARBA" id="ARBA00023053"/>
    </source>
</evidence>
<dbReference type="STRING" id="2018661.A0A2A2LFZ0"/>
<comment type="similarity">
    <text evidence="2 13">Belongs to the amiloride-sensitive sodium channel (TC 1.A.6) family.</text>
</comment>
<evidence type="ECO:0000256" key="1">
    <source>
        <dbReference type="ARBA" id="ARBA00004141"/>
    </source>
</evidence>
<evidence type="ECO:0000256" key="12">
    <source>
        <dbReference type="ARBA" id="ARBA00023303"/>
    </source>
</evidence>
<dbReference type="Pfam" id="PF00858">
    <property type="entry name" value="ASC"/>
    <property type="match status" value="1"/>
</dbReference>
<evidence type="ECO:0000313" key="16">
    <source>
        <dbReference type="Proteomes" id="UP000218231"/>
    </source>
</evidence>
<evidence type="ECO:0000256" key="10">
    <source>
        <dbReference type="ARBA" id="ARBA00023180"/>
    </source>
</evidence>
<feature type="non-terminal residue" evidence="15">
    <location>
        <position position="1"/>
    </location>
</feature>
<sequence>QCLYEMMVGRGDPSQWTDCYCPLPCSNTDYKVSWSETILNKVPVECSYEGTTRPSGSPFDPTVAPITDTPTDYVKITISVRIDNNFVFSEKPKMSISNLFSYSGGVMGVIAGMSETNRENPTPTPSSFAVTSTDATMNGTVTDDDWFDNKDNTTIFNPNHEKLFIGIPLSQVPKNKHVTGVCLVIILILLCIFASCLDTQTCVIEKITRCCRKKKLRNAVAVPSAENDQKKLLKK</sequence>
<reference evidence="15 16" key="1">
    <citation type="journal article" date="2017" name="Curr. Biol.">
        <title>Genome architecture and evolution of a unichromosomal asexual nematode.</title>
        <authorList>
            <person name="Fradin H."/>
            <person name="Zegar C."/>
            <person name="Gutwein M."/>
            <person name="Lucas J."/>
            <person name="Kovtun M."/>
            <person name="Corcoran D."/>
            <person name="Baugh L.R."/>
            <person name="Kiontke K."/>
            <person name="Gunsalus K."/>
            <person name="Fitch D.H."/>
            <person name="Piano F."/>
        </authorList>
    </citation>
    <scope>NUCLEOTIDE SEQUENCE [LARGE SCALE GENOMIC DNA]</scope>
    <source>
        <strain evidence="15">PF1309</strain>
    </source>
</reference>
<keyword evidence="7" id="KW-0915">Sodium</keyword>
<keyword evidence="4 13" id="KW-0894">Sodium channel</keyword>
<evidence type="ECO:0000256" key="13">
    <source>
        <dbReference type="RuleBase" id="RU000679"/>
    </source>
</evidence>
<dbReference type="EMBL" id="LIAE01006810">
    <property type="protein sequence ID" value="PAV84967.1"/>
    <property type="molecule type" value="Genomic_DNA"/>
</dbReference>
<organism evidence="15 16">
    <name type="scientific">Diploscapter pachys</name>
    <dbReference type="NCBI Taxonomy" id="2018661"/>
    <lineage>
        <taxon>Eukaryota</taxon>
        <taxon>Metazoa</taxon>
        <taxon>Ecdysozoa</taxon>
        <taxon>Nematoda</taxon>
        <taxon>Chromadorea</taxon>
        <taxon>Rhabditida</taxon>
        <taxon>Rhabditina</taxon>
        <taxon>Rhabditomorpha</taxon>
        <taxon>Rhabditoidea</taxon>
        <taxon>Rhabditidae</taxon>
        <taxon>Diploscapter</taxon>
    </lineage>
</organism>
<comment type="caution">
    <text evidence="15">The sequence shown here is derived from an EMBL/GenBank/DDBJ whole genome shotgun (WGS) entry which is preliminary data.</text>
</comment>
<evidence type="ECO:0000313" key="15">
    <source>
        <dbReference type="EMBL" id="PAV84967.1"/>
    </source>
</evidence>
<evidence type="ECO:0000256" key="4">
    <source>
        <dbReference type="ARBA" id="ARBA00022461"/>
    </source>
</evidence>
<protein>
    <submittedName>
        <fullName evidence="15">Uncharacterized protein</fullName>
    </submittedName>
</protein>
<keyword evidence="10" id="KW-0325">Glycoprotein</keyword>
<keyword evidence="9 14" id="KW-0472">Membrane</keyword>
<keyword evidence="8 13" id="KW-0406">Ion transport</keyword>